<dbReference type="SUPFAM" id="SSF56219">
    <property type="entry name" value="DNase I-like"/>
    <property type="match status" value="1"/>
</dbReference>
<keyword evidence="4" id="KW-0460">Magnesium</keyword>
<evidence type="ECO:0000313" key="7">
    <source>
        <dbReference type="EMBL" id="CAG8777705.1"/>
    </source>
</evidence>
<dbReference type="GO" id="GO:0008081">
    <property type="term" value="F:phosphoric diester hydrolase activity"/>
    <property type="evidence" value="ECO:0007669"/>
    <property type="project" value="TreeGrafter"/>
</dbReference>
<dbReference type="GO" id="GO:0005634">
    <property type="term" value="C:nucleus"/>
    <property type="evidence" value="ECO:0007669"/>
    <property type="project" value="TreeGrafter"/>
</dbReference>
<evidence type="ECO:0000256" key="3">
    <source>
        <dbReference type="ARBA" id="ARBA00022801"/>
    </source>
</evidence>
<dbReference type="GO" id="GO:0008270">
    <property type="term" value="F:zinc ion binding"/>
    <property type="evidence" value="ECO:0007669"/>
    <property type="project" value="UniProtKB-KW"/>
</dbReference>
<dbReference type="InterPro" id="IPR035979">
    <property type="entry name" value="RBD_domain_sf"/>
</dbReference>
<comment type="caution">
    <text evidence="7">The sequence shown here is derived from an EMBL/GenBank/DDBJ whole genome shotgun (WGS) entry which is preliminary data.</text>
</comment>
<dbReference type="InterPro" id="IPR036691">
    <property type="entry name" value="Endo/exonu/phosph_ase_sf"/>
</dbReference>
<dbReference type="Gene3D" id="3.60.10.10">
    <property type="entry name" value="Endonuclease/exonuclease/phosphatase"/>
    <property type="match status" value="1"/>
</dbReference>
<keyword evidence="2" id="KW-0479">Metal-binding</keyword>
<gene>
    <name evidence="7" type="ORF">DERYTH_LOCUS19310</name>
</gene>
<evidence type="ECO:0000313" key="8">
    <source>
        <dbReference type="Proteomes" id="UP000789405"/>
    </source>
</evidence>
<keyword evidence="5" id="KW-0862">Zinc</keyword>
<dbReference type="GO" id="GO:0008311">
    <property type="term" value="F:double-stranded DNA 3'-5' DNA exonuclease activity"/>
    <property type="evidence" value="ECO:0007669"/>
    <property type="project" value="TreeGrafter"/>
</dbReference>
<evidence type="ECO:0000259" key="6">
    <source>
        <dbReference type="PROSITE" id="PS50158"/>
    </source>
</evidence>
<dbReference type="EMBL" id="CAJVPY010020952">
    <property type="protein sequence ID" value="CAG8777705.1"/>
    <property type="molecule type" value="Genomic_DNA"/>
</dbReference>
<dbReference type="SUPFAM" id="SSF54928">
    <property type="entry name" value="RNA-binding domain, RBD"/>
    <property type="match status" value="1"/>
</dbReference>
<feature type="domain" description="CCHC-type" evidence="6">
    <location>
        <begin position="283"/>
        <end position="297"/>
    </location>
</feature>
<reference evidence="7" key="1">
    <citation type="submission" date="2021-06" db="EMBL/GenBank/DDBJ databases">
        <authorList>
            <person name="Kallberg Y."/>
            <person name="Tangrot J."/>
            <person name="Rosling A."/>
        </authorList>
    </citation>
    <scope>NUCLEOTIDE SEQUENCE</scope>
    <source>
        <strain evidence="7">MA453B</strain>
    </source>
</reference>
<accession>A0A9N9NW31</accession>
<dbReference type="Proteomes" id="UP000789405">
    <property type="component" value="Unassembled WGS sequence"/>
</dbReference>
<dbReference type="SMART" id="SM00343">
    <property type="entry name" value="ZnF_C2HC"/>
    <property type="match status" value="1"/>
</dbReference>
<evidence type="ECO:0000256" key="4">
    <source>
        <dbReference type="ARBA" id="ARBA00022842"/>
    </source>
</evidence>
<evidence type="ECO:0000256" key="2">
    <source>
        <dbReference type="ARBA" id="ARBA00022723"/>
    </source>
</evidence>
<dbReference type="GO" id="GO:0006284">
    <property type="term" value="P:base-excision repair"/>
    <property type="evidence" value="ECO:0007669"/>
    <property type="project" value="TreeGrafter"/>
</dbReference>
<proteinExistence type="predicted"/>
<sequence>NEDINSIYSDGSEESIHAEWRKNAGLKRYRARAPISKFVGKNIGQKLAWLAQELREKVEYTFIKVELKKKTSESCIAIYFNKKEELKKALDLEFQNDNKEIFKLEEKVLNRQTKNKEYMHKRVIIWDLPVNIKKQELRAEIEHRYGKVESIVTNLADMWQKAHVTFVEQEDADNFLKSWSQIIGEEVVRVTPPGFTAEQLKNRGEHAVRVIGIPPGMTPAELYNGLNQIGAQTCYVPRNTFYARKRMAIVAFESEEIKNHAIGHTWTTDNFTINLLDIKIKTCRRCHDPGHLVKECPITLRTSAQTQKLQERMDKFGTQNVRGINDNLKQNMWWEFCEKKTLDIVLLTETKTTKDSEKNIFIDQVLLAKKRSQDPVYKTWWSSVLEANNNNMGSGLGLMIKTQLAQHVYKVNKFPGHGISILLSFKRKIVFQIVGIYVPNQYSNNNNTIAPLRTWLHNQISQALSNNWISILLGDWNAVSNPKIDRFPERKQTSPEGSILQSIIYNGYIDTYRFINGDKQEYSYHQYHNNVLRSQSRIDSIWVHDVNKNIIMNAKIEDTSLIIKSDHLCVTMKINVQKYCDKDNFAKYKKMNYRVPRLWNLKMADKENWEQFTTQVEQASRQYLLSHNDNNSTVESIWQSLKSILITAGNKNLPKAKEPKNRTNVIWCKHPSYPLLNLANKLYKLGRKLKDNKNLNKSNQSFSSISKIISKLAITYNVNIDPYPSNDDELNQERWIENIKQWWTITRKIVKRDLIREKQREIKQKIEVRQTMLNTKPKSMIDRVLNRESRQIVLNRIIQNQNDNTVTIITDPEQIKSCVQEHLYQWTEGTEITNTALNQRWAQQYKPITDIKDTIYNSLIATIYEDEVAKIIKLMSNNKAPGPSLIPYE</sequence>
<dbReference type="OrthoDB" id="2416239at2759"/>
<feature type="non-terminal residue" evidence="7">
    <location>
        <position position="889"/>
    </location>
</feature>
<keyword evidence="3" id="KW-0378">Hydrolase</keyword>
<feature type="non-terminal residue" evidence="7">
    <location>
        <position position="1"/>
    </location>
</feature>
<comment type="cofactor">
    <cofactor evidence="1">
        <name>Mg(2+)</name>
        <dbReference type="ChEBI" id="CHEBI:18420"/>
    </cofactor>
</comment>
<dbReference type="AlphaFoldDB" id="A0A9N9NW31"/>
<protein>
    <submittedName>
        <fullName evidence="7">12107_t:CDS:1</fullName>
    </submittedName>
</protein>
<dbReference type="InterPro" id="IPR004808">
    <property type="entry name" value="AP_endonuc_1"/>
</dbReference>
<evidence type="ECO:0000256" key="5">
    <source>
        <dbReference type="PROSITE-ProRule" id="PRU00047"/>
    </source>
</evidence>
<dbReference type="PROSITE" id="PS50158">
    <property type="entry name" value="ZF_CCHC"/>
    <property type="match status" value="1"/>
</dbReference>
<dbReference type="InterPro" id="IPR001878">
    <property type="entry name" value="Znf_CCHC"/>
</dbReference>
<organism evidence="7 8">
    <name type="scientific">Dentiscutata erythropus</name>
    <dbReference type="NCBI Taxonomy" id="1348616"/>
    <lineage>
        <taxon>Eukaryota</taxon>
        <taxon>Fungi</taxon>
        <taxon>Fungi incertae sedis</taxon>
        <taxon>Mucoromycota</taxon>
        <taxon>Glomeromycotina</taxon>
        <taxon>Glomeromycetes</taxon>
        <taxon>Diversisporales</taxon>
        <taxon>Gigasporaceae</taxon>
        <taxon>Dentiscutata</taxon>
    </lineage>
</organism>
<keyword evidence="8" id="KW-1185">Reference proteome</keyword>
<dbReference type="PANTHER" id="PTHR22748">
    <property type="entry name" value="AP ENDONUCLEASE"/>
    <property type="match status" value="1"/>
</dbReference>
<dbReference type="GO" id="GO:0003676">
    <property type="term" value="F:nucleic acid binding"/>
    <property type="evidence" value="ECO:0007669"/>
    <property type="project" value="InterPro"/>
</dbReference>
<name>A0A9N9NW31_9GLOM</name>
<dbReference type="PANTHER" id="PTHR22748:SF4">
    <property type="entry name" value="DNA-(APURINIC OR APYRIMIDINIC SITE) ENDONUCLEASE 2"/>
    <property type="match status" value="1"/>
</dbReference>
<keyword evidence="5" id="KW-0863">Zinc-finger</keyword>
<dbReference type="GO" id="GO:0003906">
    <property type="term" value="F:DNA-(apurinic or apyrimidinic site) endonuclease activity"/>
    <property type="evidence" value="ECO:0007669"/>
    <property type="project" value="TreeGrafter"/>
</dbReference>
<evidence type="ECO:0000256" key="1">
    <source>
        <dbReference type="ARBA" id="ARBA00001946"/>
    </source>
</evidence>